<reference evidence="1" key="1">
    <citation type="journal article" date="2020" name="Ecol. Evol.">
        <title>Genome structure and content of the rice root-knot nematode (Meloidogyne graminicola).</title>
        <authorList>
            <person name="Phan N.T."/>
            <person name="Danchin E.G.J."/>
            <person name="Klopp C."/>
            <person name="Perfus-Barbeoch L."/>
            <person name="Kozlowski D.K."/>
            <person name="Koutsovoulos G.D."/>
            <person name="Lopez-Roques C."/>
            <person name="Bouchez O."/>
            <person name="Zahm M."/>
            <person name="Besnard G."/>
            <person name="Bellafiore S."/>
        </authorList>
    </citation>
    <scope>NUCLEOTIDE SEQUENCE</scope>
    <source>
        <strain evidence="1">VN-18</strain>
    </source>
</reference>
<protein>
    <submittedName>
        <fullName evidence="1">Uncharacterized protein</fullName>
    </submittedName>
</protein>
<comment type="caution">
    <text evidence="1">The sequence shown here is derived from an EMBL/GenBank/DDBJ whole genome shotgun (WGS) entry which is preliminary data.</text>
</comment>
<keyword evidence="2" id="KW-1185">Reference proteome</keyword>
<dbReference type="Proteomes" id="UP000605970">
    <property type="component" value="Unassembled WGS sequence"/>
</dbReference>
<name>A0A8S9ZAZ2_9BILA</name>
<feature type="non-terminal residue" evidence="1">
    <location>
        <position position="1"/>
    </location>
</feature>
<sequence length="46" mass="5473">KISSGKLSPVIPFIFIISPYPVRLENFFWEVIPCYSFYFYYFSLPG</sequence>
<dbReference type="AlphaFoldDB" id="A0A8S9ZAZ2"/>
<gene>
    <name evidence="1" type="ORF">Mgra_00009903</name>
</gene>
<accession>A0A8S9ZAZ2</accession>
<evidence type="ECO:0000313" key="2">
    <source>
        <dbReference type="Proteomes" id="UP000605970"/>
    </source>
</evidence>
<organism evidence="1 2">
    <name type="scientific">Meloidogyne graminicola</name>
    <dbReference type="NCBI Taxonomy" id="189291"/>
    <lineage>
        <taxon>Eukaryota</taxon>
        <taxon>Metazoa</taxon>
        <taxon>Ecdysozoa</taxon>
        <taxon>Nematoda</taxon>
        <taxon>Chromadorea</taxon>
        <taxon>Rhabditida</taxon>
        <taxon>Tylenchina</taxon>
        <taxon>Tylenchomorpha</taxon>
        <taxon>Tylenchoidea</taxon>
        <taxon>Meloidogynidae</taxon>
        <taxon>Meloidogyninae</taxon>
        <taxon>Meloidogyne</taxon>
    </lineage>
</organism>
<proteinExistence type="predicted"/>
<evidence type="ECO:0000313" key="1">
    <source>
        <dbReference type="EMBL" id="KAF7625912.1"/>
    </source>
</evidence>
<dbReference type="EMBL" id="JABEBT010000194">
    <property type="protein sequence ID" value="KAF7625912.1"/>
    <property type="molecule type" value="Genomic_DNA"/>
</dbReference>